<proteinExistence type="predicted"/>
<gene>
    <name evidence="2" type="ORF">GCM10009710_37370</name>
</gene>
<feature type="transmembrane region" description="Helical" evidence="1">
    <location>
        <begin position="22"/>
        <end position="42"/>
    </location>
</feature>
<keyword evidence="1" id="KW-1133">Transmembrane helix</keyword>
<dbReference type="Proteomes" id="UP001501057">
    <property type="component" value="Unassembled WGS sequence"/>
</dbReference>
<organism evidence="2 3">
    <name type="scientific">Aeromicrobium alkaliterrae</name>
    <dbReference type="NCBI Taxonomy" id="302168"/>
    <lineage>
        <taxon>Bacteria</taxon>
        <taxon>Bacillati</taxon>
        <taxon>Actinomycetota</taxon>
        <taxon>Actinomycetes</taxon>
        <taxon>Propionibacteriales</taxon>
        <taxon>Nocardioidaceae</taxon>
        <taxon>Aeromicrobium</taxon>
    </lineage>
</organism>
<protein>
    <submittedName>
        <fullName evidence="2">Uncharacterized protein</fullName>
    </submittedName>
</protein>
<accession>A0ABN2KFK8</accession>
<dbReference type="EMBL" id="BAAAME010000025">
    <property type="protein sequence ID" value="GAA1754814.1"/>
    <property type="molecule type" value="Genomic_DNA"/>
</dbReference>
<keyword evidence="1" id="KW-0812">Transmembrane</keyword>
<reference evidence="2 3" key="1">
    <citation type="journal article" date="2019" name="Int. J. Syst. Evol. Microbiol.">
        <title>The Global Catalogue of Microorganisms (GCM) 10K type strain sequencing project: providing services to taxonomists for standard genome sequencing and annotation.</title>
        <authorList>
            <consortium name="The Broad Institute Genomics Platform"/>
            <consortium name="The Broad Institute Genome Sequencing Center for Infectious Disease"/>
            <person name="Wu L."/>
            <person name="Ma J."/>
        </authorList>
    </citation>
    <scope>NUCLEOTIDE SEQUENCE [LARGE SCALE GENOMIC DNA]</scope>
    <source>
        <strain evidence="2 3">JCM 13518</strain>
    </source>
</reference>
<name>A0ABN2KFK8_9ACTN</name>
<evidence type="ECO:0000313" key="2">
    <source>
        <dbReference type="EMBL" id="GAA1754814.1"/>
    </source>
</evidence>
<keyword evidence="3" id="KW-1185">Reference proteome</keyword>
<comment type="caution">
    <text evidence="2">The sequence shown here is derived from an EMBL/GenBank/DDBJ whole genome shotgun (WGS) entry which is preliminary data.</text>
</comment>
<evidence type="ECO:0000256" key="1">
    <source>
        <dbReference type="SAM" id="Phobius"/>
    </source>
</evidence>
<evidence type="ECO:0000313" key="3">
    <source>
        <dbReference type="Proteomes" id="UP001501057"/>
    </source>
</evidence>
<keyword evidence="1" id="KW-0472">Membrane</keyword>
<sequence length="182" mass="20138">MDEVVAWNVQRMPRIRVLGLRLWHLLKWVAVIAVNIPLAIGGDSAGDIPRRRPIRPRLPHDVREPLDVEPPLVGGDVTWLGNRWTNKHPITLYADKAEIAPLTKVIDVPLEHLRLLRAVPSGRTGRDPRAPWSLDVADAREPRASITITGEWISLAWLGHLAGWPEPGSAGTPTLPGVRGSH</sequence>